<evidence type="ECO:0000313" key="3">
    <source>
        <dbReference type="RefSeq" id="XP_039137959.1"/>
    </source>
</evidence>
<dbReference type="GeneID" id="120275447"/>
<feature type="region of interest" description="Disordered" evidence="1">
    <location>
        <begin position="97"/>
        <end position="122"/>
    </location>
</feature>
<keyword evidence="2" id="KW-1185">Reference proteome</keyword>
<dbReference type="PANTHER" id="PTHR38382">
    <property type="entry name" value="RNA-BINDING PROTEIN"/>
    <property type="match status" value="1"/>
</dbReference>
<proteinExistence type="predicted"/>
<name>A0AB40CDI5_DIOCR</name>
<evidence type="ECO:0000313" key="2">
    <source>
        <dbReference type="Proteomes" id="UP001515500"/>
    </source>
</evidence>
<evidence type="ECO:0000256" key="1">
    <source>
        <dbReference type="SAM" id="MobiDB-lite"/>
    </source>
</evidence>
<dbReference type="AlphaFoldDB" id="A0AB40CDI5"/>
<dbReference type="Proteomes" id="UP001515500">
    <property type="component" value="Chromosome 2"/>
</dbReference>
<organism evidence="2 3">
    <name type="scientific">Dioscorea cayennensis subsp. rotundata</name>
    <name type="common">White Guinea yam</name>
    <name type="synonym">Dioscorea rotundata</name>
    <dbReference type="NCBI Taxonomy" id="55577"/>
    <lineage>
        <taxon>Eukaryota</taxon>
        <taxon>Viridiplantae</taxon>
        <taxon>Streptophyta</taxon>
        <taxon>Embryophyta</taxon>
        <taxon>Tracheophyta</taxon>
        <taxon>Spermatophyta</taxon>
        <taxon>Magnoliopsida</taxon>
        <taxon>Liliopsida</taxon>
        <taxon>Dioscoreales</taxon>
        <taxon>Dioscoreaceae</taxon>
        <taxon>Dioscorea</taxon>
    </lineage>
</organism>
<accession>A0AB40CDI5</accession>
<protein>
    <submittedName>
        <fullName evidence="3">Uncharacterized protein LOC120275447</fullName>
    </submittedName>
</protein>
<reference evidence="3" key="1">
    <citation type="submission" date="2025-08" db="UniProtKB">
        <authorList>
            <consortium name="RefSeq"/>
        </authorList>
    </citation>
    <scope>IDENTIFICATION</scope>
</reference>
<dbReference type="RefSeq" id="XP_039137959.1">
    <property type="nucleotide sequence ID" value="XM_039282025.1"/>
</dbReference>
<feature type="region of interest" description="Disordered" evidence="1">
    <location>
        <begin position="172"/>
        <end position="203"/>
    </location>
</feature>
<gene>
    <name evidence="3" type="primary">LOC120275447</name>
</gene>
<dbReference type="PANTHER" id="PTHR38382:SF1">
    <property type="entry name" value="RNA-BINDING PROTEIN"/>
    <property type="match status" value="1"/>
</dbReference>
<sequence length="203" mass="22964">MKQKPHSWRPFGQASLSSSLLSKSSDFVCRQGGKQSISLSEFLDKKISKSSKKSIQEKQRCFASIGSVAKDSKNKSNDFVLDEDVFKQFRHSDGEIVRDEGENFDVESTKGEQNSNKRETLSGEVERTCCPKYMVVLGDDPKPKLRRGKERFEDHKEKLVYNHYENGSGCWDGDREGLDTEEVGNNEAWEGMGSTTLGGLEWH</sequence>